<dbReference type="InterPro" id="IPR009057">
    <property type="entry name" value="Homeodomain-like_sf"/>
</dbReference>
<dbReference type="EMBL" id="AP023367">
    <property type="protein sequence ID" value="BCJ94044.1"/>
    <property type="molecule type" value="Genomic_DNA"/>
</dbReference>
<evidence type="ECO:0000256" key="1">
    <source>
        <dbReference type="ARBA" id="ARBA00023125"/>
    </source>
</evidence>
<dbReference type="AlphaFoldDB" id="A0A6S6QTT8"/>
<organism evidence="2 3">
    <name type="scientific">Anaerocolumna cellulosilytica</name>
    <dbReference type="NCBI Taxonomy" id="433286"/>
    <lineage>
        <taxon>Bacteria</taxon>
        <taxon>Bacillati</taxon>
        <taxon>Bacillota</taxon>
        <taxon>Clostridia</taxon>
        <taxon>Lachnospirales</taxon>
        <taxon>Lachnospiraceae</taxon>
        <taxon>Anaerocolumna</taxon>
    </lineage>
</organism>
<keyword evidence="3" id="KW-1185">Reference proteome</keyword>
<proteinExistence type="predicted"/>
<name>A0A6S6QTT8_9FIRM</name>
<reference evidence="2 3" key="1">
    <citation type="journal article" date="2016" name="Int. J. Syst. Evol. Microbiol.">
        <title>Descriptions of Anaerotaenia torta gen. nov., sp. nov. and Anaerocolumna cellulosilytica gen. nov., sp. nov. isolated from a methanogenic reactor of cattle waste.</title>
        <authorList>
            <person name="Uek A."/>
            <person name="Ohtaki Y."/>
            <person name="Kaku N."/>
            <person name="Ueki K."/>
        </authorList>
    </citation>
    <scope>NUCLEOTIDE SEQUENCE [LARGE SCALE GENOMIC DNA]</scope>
    <source>
        <strain evidence="2 3">SN021</strain>
    </source>
</reference>
<dbReference type="InterPro" id="IPR001647">
    <property type="entry name" value="HTH_TetR"/>
</dbReference>
<dbReference type="Proteomes" id="UP000515561">
    <property type="component" value="Chromosome"/>
</dbReference>
<accession>A0A6S6QTT8</accession>
<dbReference type="PANTHER" id="PTHR43479:SF11">
    <property type="entry name" value="ACREF_ENVCD OPERON REPRESSOR-RELATED"/>
    <property type="match status" value="1"/>
</dbReference>
<dbReference type="KEGG" id="acel:acsn021_16130"/>
<dbReference type="PRINTS" id="PR00455">
    <property type="entry name" value="HTHTETR"/>
</dbReference>
<dbReference type="RefSeq" id="WP_184094362.1">
    <property type="nucleotide sequence ID" value="NZ_AP023367.1"/>
</dbReference>
<dbReference type="GO" id="GO:0003677">
    <property type="term" value="F:DNA binding"/>
    <property type="evidence" value="ECO:0007669"/>
    <property type="project" value="UniProtKB-UniRule"/>
</dbReference>
<evidence type="ECO:0000313" key="3">
    <source>
        <dbReference type="Proteomes" id="UP000515561"/>
    </source>
</evidence>
<dbReference type="PANTHER" id="PTHR43479">
    <property type="entry name" value="ACREF/ENVCD OPERON REPRESSOR-RELATED"/>
    <property type="match status" value="1"/>
</dbReference>
<dbReference type="PROSITE" id="PS50977">
    <property type="entry name" value="HTH_TETR_2"/>
    <property type="match status" value="1"/>
</dbReference>
<sequence length="201" mass="23360">MAKQEIREPKQKRSIEKKQSIIMASYKLFCDKGYYKTNTAEIAQEAGVSTGIVYNYFQDKKDILLEVIKFYISILSEQFQPLLSAPITKSNLPTRIEQFIDISIASHTMHVEAHNEFLALSLLEEDILILFNDFENTVLMIFYELLLTAGFSRRNLLEKIRISYGLVEQVCHYYIQRKLSQEELNTSKLLAIHTIVTLLEK</sequence>
<evidence type="ECO:0000313" key="2">
    <source>
        <dbReference type="EMBL" id="BCJ94044.1"/>
    </source>
</evidence>
<dbReference type="SUPFAM" id="SSF46689">
    <property type="entry name" value="Homeodomain-like"/>
    <property type="match status" value="1"/>
</dbReference>
<dbReference type="Gene3D" id="1.10.357.10">
    <property type="entry name" value="Tetracycline Repressor, domain 2"/>
    <property type="match status" value="1"/>
</dbReference>
<keyword evidence="1" id="KW-0238">DNA-binding</keyword>
<gene>
    <name evidence="2" type="ORF">acsn021_16130</name>
</gene>
<dbReference type="InterPro" id="IPR050624">
    <property type="entry name" value="HTH-type_Tx_Regulator"/>
</dbReference>
<protein>
    <submittedName>
        <fullName evidence="2">AcrR family transcriptional regulator</fullName>
    </submittedName>
</protein>
<dbReference type="Pfam" id="PF00440">
    <property type="entry name" value="TetR_N"/>
    <property type="match status" value="1"/>
</dbReference>